<dbReference type="PROSITE" id="PS50110">
    <property type="entry name" value="RESPONSE_REGULATORY"/>
    <property type="match status" value="1"/>
</dbReference>
<dbReference type="InterPro" id="IPR011006">
    <property type="entry name" value="CheY-like_superfamily"/>
</dbReference>
<dbReference type="Pfam" id="PF00072">
    <property type="entry name" value="Response_reg"/>
    <property type="match status" value="1"/>
</dbReference>
<evidence type="ECO:0000256" key="2">
    <source>
        <dbReference type="PROSITE-ProRule" id="PRU00169"/>
    </source>
</evidence>
<evidence type="ECO:0000256" key="1">
    <source>
        <dbReference type="ARBA" id="ARBA00022553"/>
    </source>
</evidence>
<evidence type="ECO:0000259" key="3">
    <source>
        <dbReference type="PROSITE" id="PS50110"/>
    </source>
</evidence>
<reference evidence="4 5" key="1">
    <citation type="submission" date="2021-03" db="EMBL/GenBank/DDBJ databases">
        <title>Genomic and phenotypic characterization of Chloracidobacterium isolates provides evidence for multiple species.</title>
        <authorList>
            <person name="Saini M.K."/>
            <person name="Costas A.M.G."/>
            <person name="Tank M."/>
            <person name="Bryant D.A."/>
        </authorList>
    </citation>
    <scope>NUCLEOTIDE SEQUENCE [LARGE SCALE GENOMIC DNA]</scope>
    <source>
        <strain evidence="4 5">N</strain>
    </source>
</reference>
<dbReference type="PANTHER" id="PTHR44591">
    <property type="entry name" value="STRESS RESPONSE REGULATOR PROTEIN 1"/>
    <property type="match status" value="1"/>
</dbReference>
<evidence type="ECO:0000313" key="5">
    <source>
        <dbReference type="Proteomes" id="UP000677668"/>
    </source>
</evidence>
<dbReference type="PANTHER" id="PTHR44591:SF3">
    <property type="entry name" value="RESPONSE REGULATORY DOMAIN-CONTAINING PROTEIN"/>
    <property type="match status" value="1"/>
</dbReference>
<dbReference type="EMBL" id="CP072643">
    <property type="protein sequence ID" value="QUV95182.1"/>
    <property type="molecule type" value="Genomic_DNA"/>
</dbReference>
<sequence>MTLPYVSPAETSSLSSARILVVDDEPLIRQSIGQALQKQGHQVALAADGRDALEQLGAATFELVVCDISMPHLDGIELCNLVRSDPRTAAIPFLFLSAYQDIETRLQGLSAGASDFLGKPFSLDELVYRVNRLLTNRRSPLVDEALEVNPNHLGQFSFEQALHVIRSQALSGLLTVIFPQGEVGRAVFEQGNLTAAEIEAANGDSVLAGSVALEYLLQSPRVTFTFSGQQTLDNAVLMTQITRTVESEAG</sequence>
<feature type="domain" description="Response regulatory" evidence="3">
    <location>
        <begin position="18"/>
        <end position="134"/>
    </location>
</feature>
<dbReference type="RefSeq" id="WP_211423418.1">
    <property type="nucleotide sequence ID" value="NZ_CP072643.1"/>
</dbReference>
<keyword evidence="1 2" id="KW-0597">Phosphoprotein</keyword>
<dbReference type="Gene3D" id="3.40.50.2300">
    <property type="match status" value="1"/>
</dbReference>
<organism evidence="4 5">
    <name type="scientific">Chloracidobacterium sp. N</name>
    <dbReference type="NCBI Taxonomy" id="2821540"/>
    <lineage>
        <taxon>Bacteria</taxon>
        <taxon>Pseudomonadati</taxon>
        <taxon>Acidobacteriota</taxon>
        <taxon>Terriglobia</taxon>
        <taxon>Terriglobales</taxon>
        <taxon>Acidobacteriaceae</taxon>
        <taxon>Chloracidobacterium</taxon>
        <taxon>Chloracidobacterium aggregatum</taxon>
    </lineage>
</organism>
<protein>
    <submittedName>
        <fullName evidence="4">Response regulator</fullName>
    </submittedName>
</protein>
<dbReference type="SMART" id="SM00448">
    <property type="entry name" value="REC"/>
    <property type="match status" value="1"/>
</dbReference>
<name>A0ABX8B505_9BACT</name>
<dbReference type="SUPFAM" id="SSF52172">
    <property type="entry name" value="CheY-like"/>
    <property type="match status" value="1"/>
</dbReference>
<dbReference type="Proteomes" id="UP000677668">
    <property type="component" value="Chromosome 2"/>
</dbReference>
<evidence type="ECO:0000313" key="4">
    <source>
        <dbReference type="EMBL" id="QUV95182.1"/>
    </source>
</evidence>
<keyword evidence="5" id="KW-1185">Reference proteome</keyword>
<gene>
    <name evidence="4" type="ORF">J8C05_14260</name>
</gene>
<proteinExistence type="predicted"/>
<dbReference type="InterPro" id="IPR001789">
    <property type="entry name" value="Sig_transdc_resp-reg_receiver"/>
</dbReference>
<accession>A0ABX8B505</accession>
<dbReference type="InterPro" id="IPR050595">
    <property type="entry name" value="Bact_response_regulator"/>
</dbReference>
<feature type="modified residue" description="4-aspartylphosphate" evidence="2">
    <location>
        <position position="67"/>
    </location>
</feature>